<name>A0AAJ0A7V4_9PEZI</name>
<evidence type="ECO:0000313" key="4">
    <source>
        <dbReference type="EMBL" id="KAK1657659.1"/>
    </source>
</evidence>
<dbReference type="Proteomes" id="UP001224890">
    <property type="component" value="Unassembled WGS sequence"/>
</dbReference>
<evidence type="ECO:0000256" key="2">
    <source>
        <dbReference type="ARBA" id="ARBA00022840"/>
    </source>
</evidence>
<feature type="domain" description="Mitochondrial chaperone BCS1-like ATPase lid" evidence="3">
    <location>
        <begin position="26"/>
        <end position="67"/>
    </location>
</feature>
<comment type="caution">
    <text evidence="4">The sequence shown here is derived from an EMBL/GenBank/DDBJ whole genome shotgun (WGS) entry which is preliminary data.</text>
</comment>
<protein>
    <recommendedName>
        <fullName evidence="3">Mitochondrial chaperone BCS1-like ATPase lid domain-containing protein</fullName>
    </recommendedName>
</protein>
<keyword evidence="5" id="KW-1185">Reference proteome</keyword>
<accession>A0AAJ0A7V4</accession>
<organism evidence="4 5">
    <name type="scientific">Colletotrichum godetiae</name>
    <dbReference type="NCBI Taxonomy" id="1209918"/>
    <lineage>
        <taxon>Eukaryota</taxon>
        <taxon>Fungi</taxon>
        <taxon>Dikarya</taxon>
        <taxon>Ascomycota</taxon>
        <taxon>Pezizomycotina</taxon>
        <taxon>Sordariomycetes</taxon>
        <taxon>Hypocreomycetidae</taxon>
        <taxon>Glomerellales</taxon>
        <taxon>Glomerellaceae</taxon>
        <taxon>Colletotrichum</taxon>
        <taxon>Colletotrichum acutatum species complex</taxon>
    </lineage>
</organism>
<dbReference type="Pfam" id="PF25426">
    <property type="entry name" value="AAA_lid_BCS1"/>
    <property type="match status" value="1"/>
</dbReference>
<dbReference type="AlphaFoldDB" id="A0AAJ0A7V4"/>
<evidence type="ECO:0000259" key="3">
    <source>
        <dbReference type="Pfam" id="PF25426"/>
    </source>
</evidence>
<evidence type="ECO:0000256" key="1">
    <source>
        <dbReference type="ARBA" id="ARBA00022741"/>
    </source>
</evidence>
<evidence type="ECO:0000313" key="5">
    <source>
        <dbReference type="Proteomes" id="UP001224890"/>
    </source>
</evidence>
<keyword evidence="2" id="KW-0067">ATP-binding</keyword>
<reference evidence="4" key="1">
    <citation type="submission" date="2021-06" db="EMBL/GenBank/DDBJ databases">
        <title>Comparative genomics, transcriptomics and evolutionary studies reveal genomic signatures of adaptation to plant cell wall in hemibiotrophic fungi.</title>
        <authorList>
            <consortium name="DOE Joint Genome Institute"/>
            <person name="Baroncelli R."/>
            <person name="Diaz J.F."/>
            <person name="Benocci T."/>
            <person name="Peng M."/>
            <person name="Battaglia E."/>
            <person name="Haridas S."/>
            <person name="Andreopoulos W."/>
            <person name="Labutti K."/>
            <person name="Pangilinan J."/>
            <person name="Floch G.L."/>
            <person name="Makela M.R."/>
            <person name="Henrissat B."/>
            <person name="Grigoriev I.V."/>
            <person name="Crouch J.A."/>
            <person name="De Vries R.P."/>
            <person name="Sukno S.A."/>
            <person name="Thon M.R."/>
        </authorList>
    </citation>
    <scope>NUCLEOTIDE SEQUENCE</scope>
    <source>
        <strain evidence="4">CBS 193.32</strain>
    </source>
</reference>
<dbReference type="GO" id="GO:0005524">
    <property type="term" value="F:ATP binding"/>
    <property type="evidence" value="ECO:0007669"/>
    <property type="project" value="UniProtKB-KW"/>
</dbReference>
<dbReference type="RefSeq" id="XP_060422423.1">
    <property type="nucleotide sequence ID" value="XM_060576428.1"/>
</dbReference>
<dbReference type="EMBL" id="JAHMHR010000087">
    <property type="protein sequence ID" value="KAK1657659.1"/>
    <property type="molecule type" value="Genomic_DNA"/>
</dbReference>
<keyword evidence="1" id="KW-0547">Nucleotide-binding</keyword>
<proteinExistence type="predicted"/>
<gene>
    <name evidence="4" type="ORF">BDP55DRAFT_684928</name>
</gene>
<sequence length="81" mass="9089">MLFCTVFEKTEEELPNADSRDKHNKEVRGLAVQFAAVIPELEFSPANILSFLLANRGSPSNAMTDAERWVSHVKGWDAAKR</sequence>
<dbReference type="InterPro" id="IPR057495">
    <property type="entry name" value="AAA_lid_BCS1"/>
</dbReference>
<dbReference type="GeneID" id="85460954"/>